<dbReference type="Proteomes" id="UP001644719">
    <property type="component" value="Unassembled WGS sequence"/>
</dbReference>
<evidence type="ECO:0000313" key="2">
    <source>
        <dbReference type="EMBL" id="NSG83929.1"/>
    </source>
</evidence>
<feature type="domain" description="Phospholipase C/D" evidence="1">
    <location>
        <begin position="9"/>
        <end position="154"/>
    </location>
</feature>
<dbReference type="Pfam" id="PF00882">
    <property type="entry name" value="Zn_dep_PLPC"/>
    <property type="match status" value="1"/>
</dbReference>
<name>A0ABX2H1M8_9FIRM</name>
<protein>
    <submittedName>
        <fullName evidence="2">Zinc dependent phospholipase C family protein</fullName>
    </submittedName>
</protein>
<accession>A0ABX2H1M8</accession>
<comment type="caution">
    <text evidence="2">The sequence shown here is derived from an EMBL/GenBank/DDBJ whole genome shotgun (WGS) entry which is preliminary data.</text>
</comment>
<evidence type="ECO:0000313" key="3">
    <source>
        <dbReference type="Proteomes" id="UP001644719"/>
    </source>
</evidence>
<reference evidence="2 3" key="1">
    <citation type="journal article" date="2020" name="Cell Host Microbe">
        <title>Functional and Genomic Variation between Human-Derived Isolates of Lachnospiraceae Reveals Inter- and Intra-Species Diversity.</title>
        <authorList>
            <person name="Sorbara M.T."/>
            <person name="Littmann E.R."/>
            <person name="Fontana E."/>
            <person name="Moody T.U."/>
            <person name="Kohout C.E."/>
            <person name="Gjonbalaj M."/>
            <person name="Eaton V."/>
            <person name="Seok R."/>
            <person name="Leiner I.M."/>
            <person name="Pamer E.G."/>
        </authorList>
    </citation>
    <scope>NUCLEOTIDE SEQUENCE [LARGE SCALE GENOMIC DNA]</scope>
    <source>
        <strain evidence="2 3">MSK.17.74</strain>
    </source>
</reference>
<dbReference type="RefSeq" id="WP_148461983.1">
    <property type="nucleotide sequence ID" value="NZ_JAAITS010000001.1"/>
</dbReference>
<proteinExistence type="predicted"/>
<evidence type="ECO:0000259" key="1">
    <source>
        <dbReference type="Pfam" id="PF00882"/>
    </source>
</evidence>
<sequence>MPTTYAHDLFGQKVYRQLPDQVKEIIRKNGELYRIGLHGPDIFFYYFIFKNHVSSVGYRMHKEKARAFFTQGMAQVRETGDEALLAYLLGFGCHYLLDSSCHPFVNEMNDKGRISHSLLEIEFDRFLMEENGKNPYAFYPSDCIKAKRKNAAEIHKAFPLVKTGDILLSLKLMKFMTNLLVCDDGGTRRARLSKLSSLGGRRAQSALIDHYMMAQPAGGSREPVEQLNTLFEKEVKEAPAELLELYQLSQEDRLLSERWDLTYNG</sequence>
<dbReference type="InterPro" id="IPR029002">
    <property type="entry name" value="PLPC/GPLD1"/>
</dbReference>
<dbReference type="EMBL" id="JAAITS010000001">
    <property type="protein sequence ID" value="NSG83929.1"/>
    <property type="molecule type" value="Genomic_DNA"/>
</dbReference>
<keyword evidence="3" id="KW-1185">Reference proteome</keyword>
<organism evidence="2 3">
    <name type="scientific">Blautia faecis</name>
    <dbReference type="NCBI Taxonomy" id="871665"/>
    <lineage>
        <taxon>Bacteria</taxon>
        <taxon>Bacillati</taxon>
        <taxon>Bacillota</taxon>
        <taxon>Clostridia</taxon>
        <taxon>Lachnospirales</taxon>
        <taxon>Lachnospiraceae</taxon>
        <taxon>Blautia</taxon>
    </lineage>
</organism>
<gene>
    <name evidence="2" type="ORF">G5B17_00445</name>
</gene>